<evidence type="ECO:0000259" key="2">
    <source>
        <dbReference type="Pfam" id="PF25597"/>
    </source>
</evidence>
<sequence>MRSAACVQSESPGPSSNFINPSPFEVVAHGFTKEQYQHLMTLLQHVNISTPFSYHDSIATDNIKFAKFASVYNHLEGPSLSRPLVIRKAANGLYFLHSAGGYSPVYISKIPSHVLINVSSFEKLHGYAPTYDHLRSFGCLCHDVSPKPGRDKFQPRSISAICLGYPYGKKGYKLLNLSSHSIFFSRDVVFHEHIFPYQSSSSSDPSSPPIFVDILSPPSVTPSPSSFSHVSSLVCPLSPSTLTLVLPPTSISSSSSSTSHPSTSSPTVSVPELKRSCRTVQAPAYLGNYVCNSVIPSSLSPYVSSKVPTIELHLGYISRKNDNSLFTKASGVSLIVVAIYVDGILLAGDNLIELNSLKAFLDNQFKINDLGVVHYFLGLEITSHQQGYLMSKHKYTSDLLAEFHCDNFTPVSTLLDSTVKLVADMGDPLSDPTKFRRLVGKHNFLQHTKPGISFFVQHLSQFLQSPHVPYMLVALHVLRYLLNAPTQGILLSTSSDLSLATLSDSDWAVCPIFKRFVTGFYITLGGSPISWKSKKQPTVSLSSAEAEYRSLRMVLAKISWLVRLLGDFYLSIYAHVHLFCDSQATLHIVKIQFSKSAPNTLKLIVTL</sequence>
<dbReference type="RefSeq" id="XP_016514421.1">
    <property type="nucleotide sequence ID" value="XM_016658935.1"/>
</dbReference>
<dbReference type="OrthoDB" id="414945at2759"/>
<dbReference type="InterPro" id="IPR013103">
    <property type="entry name" value="RVT_2"/>
</dbReference>
<dbReference type="PANTHER" id="PTHR11439:SF470">
    <property type="entry name" value="CYSTEINE-RICH RLK (RECEPTOR-LIKE PROTEIN KINASE) 8"/>
    <property type="match status" value="1"/>
</dbReference>
<evidence type="ECO:0008006" key="4">
    <source>
        <dbReference type="Google" id="ProtNLM"/>
    </source>
</evidence>
<evidence type="ECO:0000313" key="3">
    <source>
        <dbReference type="RefSeq" id="XP_016514421.1"/>
    </source>
</evidence>
<feature type="domain" description="Reverse transcriptase Ty1/copia-type" evidence="1">
    <location>
        <begin position="315"/>
        <end position="412"/>
    </location>
</feature>
<dbReference type="PaxDb" id="4097-A0A1S4DLY1"/>
<protein>
    <recommendedName>
        <fullName evidence="4">Reverse transcriptase Ty1/copia-type domain-containing protein</fullName>
    </recommendedName>
</protein>
<dbReference type="KEGG" id="nta:107831191"/>
<feature type="domain" description="Retroviral polymerase SH3-like" evidence="2">
    <location>
        <begin position="139"/>
        <end position="202"/>
    </location>
</feature>
<dbReference type="Pfam" id="PF07727">
    <property type="entry name" value="RVT_2"/>
    <property type="match status" value="1"/>
</dbReference>
<dbReference type="AlphaFoldDB" id="A0A1S4DLY1"/>
<dbReference type="Pfam" id="PF25597">
    <property type="entry name" value="SH3_retrovirus"/>
    <property type="match status" value="1"/>
</dbReference>
<gene>
    <name evidence="3" type="primary">LOC107831191</name>
</gene>
<proteinExistence type="predicted"/>
<dbReference type="PANTHER" id="PTHR11439">
    <property type="entry name" value="GAG-POL-RELATED RETROTRANSPOSON"/>
    <property type="match status" value="1"/>
</dbReference>
<reference evidence="3" key="1">
    <citation type="submission" date="2025-08" db="UniProtKB">
        <authorList>
            <consortium name="RefSeq"/>
        </authorList>
    </citation>
    <scope>IDENTIFICATION</scope>
</reference>
<dbReference type="OMA" id="CQSATHI"/>
<dbReference type="InterPro" id="IPR043502">
    <property type="entry name" value="DNA/RNA_pol_sf"/>
</dbReference>
<evidence type="ECO:0000259" key="1">
    <source>
        <dbReference type="Pfam" id="PF07727"/>
    </source>
</evidence>
<organism evidence="3">
    <name type="scientific">Nicotiana tabacum</name>
    <name type="common">Common tobacco</name>
    <dbReference type="NCBI Taxonomy" id="4097"/>
    <lineage>
        <taxon>Eukaryota</taxon>
        <taxon>Viridiplantae</taxon>
        <taxon>Streptophyta</taxon>
        <taxon>Embryophyta</taxon>
        <taxon>Tracheophyta</taxon>
        <taxon>Spermatophyta</taxon>
        <taxon>Magnoliopsida</taxon>
        <taxon>eudicotyledons</taxon>
        <taxon>Gunneridae</taxon>
        <taxon>Pentapetalae</taxon>
        <taxon>asterids</taxon>
        <taxon>lamiids</taxon>
        <taxon>Solanales</taxon>
        <taxon>Solanaceae</taxon>
        <taxon>Nicotianoideae</taxon>
        <taxon>Nicotianeae</taxon>
        <taxon>Nicotiana</taxon>
    </lineage>
</organism>
<dbReference type="STRING" id="4097.A0A1S4DLY1"/>
<name>A0A1S4DLY1_TOBAC</name>
<dbReference type="InterPro" id="IPR057670">
    <property type="entry name" value="SH3_retrovirus"/>
</dbReference>
<dbReference type="CDD" id="cd09272">
    <property type="entry name" value="RNase_HI_RT_Ty1"/>
    <property type="match status" value="1"/>
</dbReference>
<dbReference type="SUPFAM" id="SSF56672">
    <property type="entry name" value="DNA/RNA polymerases"/>
    <property type="match status" value="1"/>
</dbReference>
<accession>A0A1S4DLY1</accession>